<reference evidence="1" key="1">
    <citation type="submission" date="2020-02" db="EMBL/GenBank/DDBJ databases">
        <title>Draft genome sequence of Candidatus Afipia apatlaquensis IBT-C3, a potential strain for decolorization of textile dyes.</title>
        <authorList>
            <person name="Sanchez-Reyes A."/>
            <person name="Breton-Deval L."/>
            <person name="Mangelson H."/>
            <person name="Sanchez-Flores A."/>
        </authorList>
    </citation>
    <scope>NUCLEOTIDE SEQUENCE [LARGE SCALE GENOMIC DNA]</scope>
    <source>
        <strain evidence="1">IBT-C3</strain>
    </source>
</reference>
<dbReference type="AlphaFoldDB" id="A0A7C9RGK7"/>
<protein>
    <submittedName>
        <fullName evidence="1">Uncharacterized protein</fullName>
    </submittedName>
</protein>
<proteinExistence type="predicted"/>
<accession>A0A7C9RGK7</accession>
<evidence type="ECO:0000313" key="1">
    <source>
        <dbReference type="EMBL" id="NGX96341.1"/>
    </source>
</evidence>
<organism evidence="1 2">
    <name type="scientific">Candidatus Afipia apatlaquensis</name>
    <dbReference type="NCBI Taxonomy" id="2712852"/>
    <lineage>
        <taxon>Bacteria</taxon>
        <taxon>Pseudomonadati</taxon>
        <taxon>Pseudomonadota</taxon>
        <taxon>Alphaproteobacteria</taxon>
        <taxon>Hyphomicrobiales</taxon>
        <taxon>Nitrobacteraceae</taxon>
        <taxon>Afipia</taxon>
    </lineage>
</organism>
<name>A0A7C9RGK7_9BRAD</name>
<sequence>MSVDTQRSLAGFLLVLTLANLFASGAIFLTTRNLRADAHAQLEQVSKTVERLDDAVTRLCDKSAGVCAPPVAMQPLSKP</sequence>
<keyword evidence="2" id="KW-1185">Reference proteome</keyword>
<gene>
    <name evidence="1" type="ORF">G4V63_14325</name>
</gene>
<dbReference type="EMBL" id="JAAMRR010000746">
    <property type="protein sequence ID" value="NGX96341.1"/>
    <property type="molecule type" value="Genomic_DNA"/>
</dbReference>
<dbReference type="Proteomes" id="UP000480266">
    <property type="component" value="Unassembled WGS sequence"/>
</dbReference>
<comment type="caution">
    <text evidence="1">The sequence shown here is derived from an EMBL/GenBank/DDBJ whole genome shotgun (WGS) entry which is preliminary data.</text>
</comment>
<evidence type="ECO:0000313" key="2">
    <source>
        <dbReference type="Proteomes" id="UP000480266"/>
    </source>
</evidence>